<dbReference type="GO" id="GO:0047617">
    <property type="term" value="F:fatty acyl-CoA hydrolase activity"/>
    <property type="evidence" value="ECO:0007669"/>
    <property type="project" value="InterPro"/>
</dbReference>
<dbReference type="RefSeq" id="WP_108108465.1">
    <property type="nucleotide sequence ID" value="NZ_QASN01000021.1"/>
</dbReference>
<dbReference type="InterPro" id="IPR029069">
    <property type="entry name" value="HotDog_dom_sf"/>
</dbReference>
<name>A0A2T5P524_9PSED</name>
<keyword evidence="5" id="KW-1185">Reference proteome</keyword>
<dbReference type="InterPro" id="IPR003736">
    <property type="entry name" value="PAAI_dom"/>
</dbReference>
<dbReference type="NCBIfam" id="TIGR00369">
    <property type="entry name" value="unchar_dom_1"/>
    <property type="match status" value="1"/>
</dbReference>
<dbReference type="PANTHER" id="PTHR21660">
    <property type="entry name" value="THIOESTERASE SUPERFAMILY MEMBER-RELATED"/>
    <property type="match status" value="1"/>
</dbReference>
<dbReference type="CDD" id="cd03443">
    <property type="entry name" value="PaaI_thioesterase"/>
    <property type="match status" value="1"/>
</dbReference>
<keyword evidence="2" id="KW-0378">Hydrolase</keyword>
<dbReference type="InterPro" id="IPR039298">
    <property type="entry name" value="ACOT13"/>
</dbReference>
<dbReference type="Pfam" id="PF03061">
    <property type="entry name" value="4HBT"/>
    <property type="match status" value="1"/>
</dbReference>
<dbReference type="Gene3D" id="3.10.129.10">
    <property type="entry name" value="Hotdog Thioesterase"/>
    <property type="match status" value="1"/>
</dbReference>
<sequence length="144" mass="15264">MSSIDPHAEAIPEGFLPLQRSSSFLDLLGPLLQRPARGDEPLTLGLRIEQRHCNASGTAHGGLLATLADVGLGYATAFSVDPPVRLTTVNLSLDYCGVARLGDWLEVHCDILRLGRQVAFADARLRAAGKVVARASAVFHIPGG</sequence>
<dbReference type="AlphaFoldDB" id="A0A2T5P524"/>
<proteinExistence type="inferred from homology"/>
<evidence type="ECO:0000256" key="2">
    <source>
        <dbReference type="ARBA" id="ARBA00022801"/>
    </source>
</evidence>
<feature type="domain" description="Thioesterase" evidence="3">
    <location>
        <begin position="57"/>
        <end position="130"/>
    </location>
</feature>
<protein>
    <submittedName>
        <fullName evidence="4">Esterase</fullName>
    </submittedName>
</protein>
<evidence type="ECO:0000313" key="5">
    <source>
        <dbReference type="Proteomes" id="UP000244064"/>
    </source>
</evidence>
<evidence type="ECO:0000256" key="1">
    <source>
        <dbReference type="ARBA" id="ARBA00008324"/>
    </source>
</evidence>
<dbReference type="EMBL" id="QASN01000021">
    <property type="protein sequence ID" value="PTU72856.1"/>
    <property type="molecule type" value="Genomic_DNA"/>
</dbReference>
<accession>A0A2T5P524</accession>
<evidence type="ECO:0000313" key="4">
    <source>
        <dbReference type="EMBL" id="PTU72856.1"/>
    </source>
</evidence>
<reference evidence="4 5" key="1">
    <citation type="submission" date="2018-04" db="EMBL/GenBank/DDBJ databases">
        <title>Pseudomonas sp. nov., isolated from mangrove soil.</title>
        <authorList>
            <person name="Chen C."/>
        </authorList>
    </citation>
    <scope>NUCLEOTIDE SEQUENCE [LARGE SCALE GENOMIC DNA]</scope>
    <source>
        <strain evidence="4 5">TC-11</strain>
    </source>
</reference>
<comment type="caution">
    <text evidence="4">The sequence shown here is derived from an EMBL/GenBank/DDBJ whole genome shotgun (WGS) entry which is preliminary data.</text>
</comment>
<dbReference type="OrthoDB" id="7061558at2"/>
<comment type="similarity">
    <text evidence="1">Belongs to the thioesterase PaaI family.</text>
</comment>
<organism evidence="4 5">
    <name type="scientific">Pseudomonas mangrovi</name>
    <dbReference type="NCBI Taxonomy" id="2161748"/>
    <lineage>
        <taxon>Bacteria</taxon>
        <taxon>Pseudomonadati</taxon>
        <taxon>Pseudomonadota</taxon>
        <taxon>Gammaproteobacteria</taxon>
        <taxon>Pseudomonadales</taxon>
        <taxon>Pseudomonadaceae</taxon>
        <taxon>Pseudomonas</taxon>
    </lineage>
</organism>
<evidence type="ECO:0000259" key="3">
    <source>
        <dbReference type="Pfam" id="PF03061"/>
    </source>
</evidence>
<gene>
    <name evidence="4" type="ORF">DBO85_16470</name>
</gene>
<dbReference type="SUPFAM" id="SSF54637">
    <property type="entry name" value="Thioesterase/thiol ester dehydrase-isomerase"/>
    <property type="match status" value="1"/>
</dbReference>
<dbReference type="InterPro" id="IPR006683">
    <property type="entry name" value="Thioestr_dom"/>
</dbReference>
<dbReference type="Proteomes" id="UP000244064">
    <property type="component" value="Unassembled WGS sequence"/>
</dbReference>
<dbReference type="PANTHER" id="PTHR21660:SF1">
    <property type="entry name" value="ACYL-COENZYME A THIOESTERASE 13"/>
    <property type="match status" value="1"/>
</dbReference>